<dbReference type="InterPro" id="IPR043917">
    <property type="entry name" value="DUF5753"/>
</dbReference>
<reference evidence="3" key="1">
    <citation type="submission" date="2019-04" db="EMBL/GenBank/DDBJ databases">
        <title>Nocardioides xinjiangensis sp. nov.</title>
        <authorList>
            <person name="Liu S."/>
        </authorList>
    </citation>
    <scope>NUCLEOTIDE SEQUENCE [LARGE SCALE GENOMIC DNA]</scope>
    <source>
        <strain evidence="3">18</strain>
    </source>
</reference>
<accession>A0A4S8QH66</accession>
<feature type="domain" description="HTH cro/C1-type" evidence="1">
    <location>
        <begin position="47"/>
        <end position="95"/>
    </location>
</feature>
<sequence>MNANRQRSVIMGGPYGASTSMERQHKMAQSHLAKWFPGRVEHYYREQKRGYSQRQVGAFMAVNYQTVGRWEQGKKCPTVGEVLALAKFLKIPQELSDYMEEIARNESRKNFQSDRRFNALCLQFAEMYNGLIHKWEPLFIPGIAQTKAYHFNIVGEAEGTTDEQLNRGWLFKVERYNALLARTDNQKVVLLISETALRNLRFLSEADRTEQLERLRYLDSLPNWEIRIVSALHPEGGGAFSIYRADGADFGGPAFVYTEVWDDSWCIEETDRIARYDDLWRILLGKSITLKEYLDDRRDGLAQEHP</sequence>
<proteinExistence type="predicted"/>
<dbReference type="Proteomes" id="UP000308760">
    <property type="component" value="Unassembled WGS sequence"/>
</dbReference>
<evidence type="ECO:0000259" key="1">
    <source>
        <dbReference type="PROSITE" id="PS50943"/>
    </source>
</evidence>
<organism evidence="2 3">
    <name type="scientific">Glycomyces buryatensis</name>
    <dbReference type="NCBI Taxonomy" id="2570927"/>
    <lineage>
        <taxon>Bacteria</taxon>
        <taxon>Bacillati</taxon>
        <taxon>Actinomycetota</taxon>
        <taxon>Actinomycetes</taxon>
        <taxon>Glycomycetales</taxon>
        <taxon>Glycomycetaceae</taxon>
        <taxon>Glycomyces</taxon>
    </lineage>
</organism>
<name>A0A4S8QH66_9ACTN</name>
<evidence type="ECO:0000313" key="2">
    <source>
        <dbReference type="EMBL" id="THV42552.1"/>
    </source>
</evidence>
<dbReference type="InterPro" id="IPR001387">
    <property type="entry name" value="Cro/C1-type_HTH"/>
</dbReference>
<dbReference type="CDD" id="cd00093">
    <property type="entry name" value="HTH_XRE"/>
    <property type="match status" value="1"/>
</dbReference>
<dbReference type="InterPro" id="IPR010982">
    <property type="entry name" value="Lambda_DNA-bd_dom_sf"/>
</dbReference>
<dbReference type="Pfam" id="PF01381">
    <property type="entry name" value="HTH_3"/>
    <property type="match status" value="1"/>
</dbReference>
<protein>
    <submittedName>
        <fullName evidence="2">Helix-turn-helix transcriptional regulator</fullName>
    </submittedName>
</protein>
<dbReference type="Gene3D" id="1.10.260.40">
    <property type="entry name" value="lambda repressor-like DNA-binding domains"/>
    <property type="match status" value="1"/>
</dbReference>
<dbReference type="PROSITE" id="PS50943">
    <property type="entry name" value="HTH_CROC1"/>
    <property type="match status" value="1"/>
</dbReference>
<gene>
    <name evidence="2" type="ORF">FAB82_05095</name>
</gene>
<dbReference type="OrthoDB" id="5176233at2"/>
<dbReference type="SMART" id="SM00530">
    <property type="entry name" value="HTH_XRE"/>
    <property type="match status" value="1"/>
</dbReference>
<dbReference type="Pfam" id="PF19054">
    <property type="entry name" value="DUF5753"/>
    <property type="match status" value="1"/>
</dbReference>
<dbReference type="SUPFAM" id="SSF47413">
    <property type="entry name" value="lambda repressor-like DNA-binding domains"/>
    <property type="match status" value="1"/>
</dbReference>
<evidence type="ECO:0000313" key="3">
    <source>
        <dbReference type="Proteomes" id="UP000308760"/>
    </source>
</evidence>
<keyword evidence="3" id="KW-1185">Reference proteome</keyword>
<reference evidence="2 3" key="2">
    <citation type="submission" date="2019-05" db="EMBL/GenBank/DDBJ databases">
        <title>Glycomyces buryatensis sp. nov.</title>
        <authorList>
            <person name="Nikitina E."/>
        </authorList>
    </citation>
    <scope>NUCLEOTIDE SEQUENCE [LARGE SCALE GENOMIC DNA]</scope>
    <source>
        <strain evidence="2 3">18</strain>
    </source>
</reference>
<comment type="caution">
    <text evidence="2">The sequence shown here is derived from an EMBL/GenBank/DDBJ whole genome shotgun (WGS) entry which is preliminary data.</text>
</comment>
<dbReference type="AlphaFoldDB" id="A0A4S8QH66"/>
<dbReference type="EMBL" id="STGY01000021">
    <property type="protein sequence ID" value="THV42552.1"/>
    <property type="molecule type" value="Genomic_DNA"/>
</dbReference>
<dbReference type="GO" id="GO:0003677">
    <property type="term" value="F:DNA binding"/>
    <property type="evidence" value="ECO:0007669"/>
    <property type="project" value="InterPro"/>
</dbReference>